<proteinExistence type="predicted"/>
<reference evidence="1" key="1">
    <citation type="submission" date="2018-05" db="EMBL/GenBank/DDBJ databases">
        <authorList>
            <person name="Lanie J.A."/>
            <person name="Ng W.-L."/>
            <person name="Kazmierczak K.M."/>
            <person name="Andrzejewski T.M."/>
            <person name="Davidsen T.M."/>
            <person name="Wayne K.J."/>
            <person name="Tettelin H."/>
            <person name="Glass J.I."/>
            <person name="Rusch D."/>
            <person name="Podicherti R."/>
            <person name="Tsui H.-C.T."/>
            <person name="Winkler M.E."/>
        </authorList>
    </citation>
    <scope>NUCLEOTIDE SEQUENCE</scope>
</reference>
<accession>A0A382FJ45</accession>
<sequence>GVEQSQFTEEPGLKCIKAMQTGLILKKLRTTQECIFPFLPTET</sequence>
<organism evidence="1">
    <name type="scientific">marine metagenome</name>
    <dbReference type="NCBI Taxonomy" id="408172"/>
    <lineage>
        <taxon>unclassified sequences</taxon>
        <taxon>metagenomes</taxon>
        <taxon>ecological metagenomes</taxon>
    </lineage>
</organism>
<name>A0A382FJ45_9ZZZZ</name>
<dbReference type="EMBL" id="UINC01050312">
    <property type="protein sequence ID" value="SVB63118.1"/>
    <property type="molecule type" value="Genomic_DNA"/>
</dbReference>
<gene>
    <name evidence="1" type="ORF">METZ01_LOCUS215972</name>
</gene>
<dbReference type="AlphaFoldDB" id="A0A382FJ45"/>
<evidence type="ECO:0000313" key="1">
    <source>
        <dbReference type="EMBL" id="SVB63118.1"/>
    </source>
</evidence>
<protein>
    <submittedName>
        <fullName evidence="1">Uncharacterized protein</fullName>
    </submittedName>
</protein>
<feature type="non-terminal residue" evidence="1">
    <location>
        <position position="1"/>
    </location>
</feature>